<dbReference type="Proteomes" id="UP000177610">
    <property type="component" value="Unassembled WGS sequence"/>
</dbReference>
<dbReference type="Pfam" id="PF02449">
    <property type="entry name" value="Glyco_hydro_42"/>
    <property type="match status" value="1"/>
</dbReference>
<proteinExistence type="predicted"/>
<sequence>MIGVVLYFYLQFKPVANPEFGITFSHTVAASLGFDSKQVYLDMLTDLKPKKIRLMTYWNETEKNQGQFDFALIDEMLTEASNRGVEVILVIGQKQPRWPECHYPDWYKNLDEDKKDQALLNMIQKTVEHFRNFSAIKYWQVENEPYFVFGIDCPKQTRESLRKEIEILRSLDSRPIILTDSGEQGNWNYTAGSGADILGVTMYRLVYNDKLGYYKYPIGPWFYKIRAGFLQKFHQTPIVGIELQAEPWLLSGVLNTDVETQKTLMNPKIFQEHIDYASSVGLVDNYLWGVEWWYWMAKRNNDWGMWAKAKELLNN</sequence>
<gene>
    <name evidence="4" type="ORF">A2717_03550</name>
</gene>
<dbReference type="Gene3D" id="3.20.20.80">
    <property type="entry name" value="Glycosidases"/>
    <property type="match status" value="1"/>
</dbReference>
<organism evidence="4 5">
    <name type="scientific">Candidatus Doudnabacteria bacterium RIFCSPHIGHO2_01_FULL_41_86</name>
    <dbReference type="NCBI Taxonomy" id="1817821"/>
    <lineage>
        <taxon>Bacteria</taxon>
        <taxon>Candidatus Doudnaibacteriota</taxon>
    </lineage>
</organism>
<evidence type="ECO:0000313" key="4">
    <source>
        <dbReference type="EMBL" id="OGE73681.1"/>
    </source>
</evidence>
<keyword evidence="2" id="KW-0326">Glycosidase</keyword>
<dbReference type="GO" id="GO:0004565">
    <property type="term" value="F:beta-galactosidase activity"/>
    <property type="evidence" value="ECO:0007669"/>
    <property type="project" value="InterPro"/>
</dbReference>
<evidence type="ECO:0000313" key="5">
    <source>
        <dbReference type="Proteomes" id="UP000177610"/>
    </source>
</evidence>
<keyword evidence="1" id="KW-0378">Hydrolase</keyword>
<dbReference type="InterPro" id="IPR017853">
    <property type="entry name" value="GH"/>
</dbReference>
<dbReference type="AlphaFoldDB" id="A0A1F5N7L7"/>
<evidence type="ECO:0000256" key="2">
    <source>
        <dbReference type="ARBA" id="ARBA00023295"/>
    </source>
</evidence>
<dbReference type="GO" id="GO:0005975">
    <property type="term" value="P:carbohydrate metabolic process"/>
    <property type="evidence" value="ECO:0007669"/>
    <property type="project" value="InterPro"/>
</dbReference>
<comment type="caution">
    <text evidence="4">The sequence shown here is derived from an EMBL/GenBank/DDBJ whole genome shotgun (WGS) entry which is preliminary data.</text>
</comment>
<dbReference type="STRING" id="1817821.A2717_03550"/>
<dbReference type="GO" id="GO:0009341">
    <property type="term" value="C:beta-galactosidase complex"/>
    <property type="evidence" value="ECO:0007669"/>
    <property type="project" value="InterPro"/>
</dbReference>
<reference evidence="4 5" key="1">
    <citation type="journal article" date="2016" name="Nat. Commun.">
        <title>Thousands of microbial genomes shed light on interconnected biogeochemical processes in an aquifer system.</title>
        <authorList>
            <person name="Anantharaman K."/>
            <person name="Brown C.T."/>
            <person name="Hug L.A."/>
            <person name="Sharon I."/>
            <person name="Castelle C.J."/>
            <person name="Probst A.J."/>
            <person name="Thomas B.C."/>
            <person name="Singh A."/>
            <person name="Wilkins M.J."/>
            <person name="Karaoz U."/>
            <person name="Brodie E.L."/>
            <person name="Williams K.H."/>
            <person name="Hubbard S.S."/>
            <person name="Banfield J.F."/>
        </authorList>
    </citation>
    <scope>NUCLEOTIDE SEQUENCE [LARGE SCALE GENOMIC DNA]</scope>
</reference>
<dbReference type="SUPFAM" id="SSF51445">
    <property type="entry name" value="(Trans)glycosidases"/>
    <property type="match status" value="1"/>
</dbReference>
<dbReference type="EMBL" id="MFEH01000005">
    <property type="protein sequence ID" value="OGE73681.1"/>
    <property type="molecule type" value="Genomic_DNA"/>
</dbReference>
<evidence type="ECO:0000259" key="3">
    <source>
        <dbReference type="Pfam" id="PF02449"/>
    </source>
</evidence>
<feature type="domain" description="Glycoside hydrolase family 42 N-terminal" evidence="3">
    <location>
        <begin position="58"/>
        <end position="120"/>
    </location>
</feature>
<name>A0A1F5N7L7_9BACT</name>
<evidence type="ECO:0000256" key="1">
    <source>
        <dbReference type="ARBA" id="ARBA00022801"/>
    </source>
</evidence>
<protein>
    <recommendedName>
        <fullName evidence="3">Glycoside hydrolase family 42 N-terminal domain-containing protein</fullName>
    </recommendedName>
</protein>
<dbReference type="InterPro" id="IPR013529">
    <property type="entry name" value="Glyco_hydro_42_N"/>
</dbReference>
<accession>A0A1F5N7L7</accession>